<feature type="region of interest" description="Disordered" evidence="1">
    <location>
        <begin position="120"/>
        <end position="139"/>
    </location>
</feature>
<gene>
    <name evidence="2" type="ORF">BD626DRAFT_634083</name>
</gene>
<organism evidence="2 3">
    <name type="scientific">Schizophyllum amplum</name>
    <dbReference type="NCBI Taxonomy" id="97359"/>
    <lineage>
        <taxon>Eukaryota</taxon>
        <taxon>Fungi</taxon>
        <taxon>Dikarya</taxon>
        <taxon>Basidiomycota</taxon>
        <taxon>Agaricomycotina</taxon>
        <taxon>Agaricomycetes</taxon>
        <taxon>Agaricomycetidae</taxon>
        <taxon>Agaricales</taxon>
        <taxon>Schizophyllaceae</taxon>
        <taxon>Schizophyllum</taxon>
    </lineage>
</organism>
<name>A0A550C0S9_9AGAR</name>
<dbReference type="AlphaFoldDB" id="A0A550C0S9"/>
<sequence>ALARFPSVIRCSARRRVHVPHRRSLLLHDLPARLDCSLRAFFACKAPDRRRHGVRATCCLHRIRRKIYPPLLHERQRHLTSNPCLHTLLSFVCSSVLTINLLSNDIPLPLLLLFQTTRCSPKAPPPNDSDSRAIKIQIP</sequence>
<dbReference type="Proteomes" id="UP000320762">
    <property type="component" value="Unassembled WGS sequence"/>
</dbReference>
<proteinExistence type="predicted"/>
<protein>
    <submittedName>
        <fullName evidence="2">Uncharacterized protein</fullName>
    </submittedName>
</protein>
<comment type="caution">
    <text evidence="2">The sequence shown here is derived from an EMBL/GenBank/DDBJ whole genome shotgun (WGS) entry which is preliminary data.</text>
</comment>
<keyword evidence="3" id="KW-1185">Reference proteome</keyword>
<feature type="non-terminal residue" evidence="2">
    <location>
        <position position="1"/>
    </location>
</feature>
<evidence type="ECO:0000313" key="2">
    <source>
        <dbReference type="EMBL" id="TRM58404.1"/>
    </source>
</evidence>
<evidence type="ECO:0000256" key="1">
    <source>
        <dbReference type="SAM" id="MobiDB-lite"/>
    </source>
</evidence>
<evidence type="ECO:0000313" key="3">
    <source>
        <dbReference type="Proteomes" id="UP000320762"/>
    </source>
</evidence>
<dbReference type="EMBL" id="VDMD01000036">
    <property type="protein sequence ID" value="TRM58404.1"/>
    <property type="molecule type" value="Genomic_DNA"/>
</dbReference>
<reference evidence="2 3" key="1">
    <citation type="journal article" date="2019" name="New Phytol.">
        <title>Comparative genomics reveals unique wood-decay strategies and fruiting body development in the Schizophyllaceae.</title>
        <authorList>
            <person name="Almasi E."/>
            <person name="Sahu N."/>
            <person name="Krizsan K."/>
            <person name="Balint B."/>
            <person name="Kovacs G.M."/>
            <person name="Kiss B."/>
            <person name="Cseklye J."/>
            <person name="Drula E."/>
            <person name="Henrissat B."/>
            <person name="Nagy I."/>
            <person name="Chovatia M."/>
            <person name="Adam C."/>
            <person name="LaButti K."/>
            <person name="Lipzen A."/>
            <person name="Riley R."/>
            <person name="Grigoriev I.V."/>
            <person name="Nagy L.G."/>
        </authorList>
    </citation>
    <scope>NUCLEOTIDE SEQUENCE [LARGE SCALE GENOMIC DNA]</scope>
    <source>
        <strain evidence="2 3">NL-1724</strain>
    </source>
</reference>
<accession>A0A550C0S9</accession>
<feature type="non-terminal residue" evidence="2">
    <location>
        <position position="139"/>
    </location>
</feature>